<evidence type="ECO:0000313" key="4">
    <source>
        <dbReference type="Proteomes" id="UP000644548"/>
    </source>
</evidence>
<dbReference type="Pfam" id="PF01966">
    <property type="entry name" value="HD"/>
    <property type="match status" value="1"/>
</dbReference>
<protein>
    <recommendedName>
        <fullName evidence="5">HD domain-containing protein</fullName>
    </recommendedName>
</protein>
<organism evidence="3 4">
    <name type="scientific">Deinococcus sedimenti</name>
    <dbReference type="NCBI Taxonomy" id="1867090"/>
    <lineage>
        <taxon>Bacteria</taxon>
        <taxon>Thermotogati</taxon>
        <taxon>Deinococcota</taxon>
        <taxon>Deinococci</taxon>
        <taxon>Deinococcales</taxon>
        <taxon>Deinococcaceae</taxon>
        <taxon>Deinococcus</taxon>
    </lineage>
</organism>
<dbReference type="PANTHER" id="PTHR43155">
    <property type="entry name" value="CYCLIC DI-GMP PHOSPHODIESTERASE PA4108-RELATED"/>
    <property type="match status" value="1"/>
</dbReference>
<evidence type="ECO:0000259" key="2">
    <source>
        <dbReference type="PROSITE" id="PS51832"/>
    </source>
</evidence>
<reference evidence="4" key="1">
    <citation type="journal article" date="2019" name="Int. J. Syst. Evol. Microbiol.">
        <title>The Global Catalogue of Microorganisms (GCM) 10K type strain sequencing project: providing services to taxonomists for standard genome sequencing and annotation.</title>
        <authorList>
            <consortium name="The Broad Institute Genomics Platform"/>
            <consortium name="The Broad Institute Genome Sequencing Center for Infectious Disease"/>
            <person name="Wu L."/>
            <person name="Ma J."/>
        </authorList>
    </citation>
    <scope>NUCLEOTIDE SEQUENCE [LARGE SCALE GENOMIC DNA]</scope>
    <source>
        <strain evidence="4">JCM 31405</strain>
    </source>
</reference>
<keyword evidence="4" id="KW-1185">Reference proteome</keyword>
<comment type="caution">
    <text evidence="3">The sequence shown here is derived from an EMBL/GenBank/DDBJ whole genome shotgun (WGS) entry which is preliminary data.</text>
</comment>
<dbReference type="InterPro" id="IPR003607">
    <property type="entry name" value="HD/PDEase_dom"/>
</dbReference>
<sequence length="182" mass="19963">MYDINRWPSVRGVLDVCGREHALDVARLARQAAPSLHVDPDLAYLAGLLHDVGKISVPLDILMAERALSESEWTLVRAHPVEGEGLIRTWWPDAPAALLHAVRHHHERLDGLGYPDQLRALPDLTALVAAADVYVALREARPYREPVGALACAEILWSEPLPAHVIHAVLDAAVTDSVTRVV</sequence>
<dbReference type="PROSITE" id="PS51831">
    <property type="entry name" value="HD"/>
    <property type="match status" value="1"/>
</dbReference>
<dbReference type="SMART" id="SM00471">
    <property type="entry name" value="HDc"/>
    <property type="match status" value="1"/>
</dbReference>
<dbReference type="Gene3D" id="1.10.3210.10">
    <property type="entry name" value="Hypothetical protein af1432"/>
    <property type="match status" value="1"/>
</dbReference>
<gene>
    <name evidence="3" type="ORF">GCM10008960_31660</name>
</gene>
<evidence type="ECO:0000259" key="1">
    <source>
        <dbReference type="PROSITE" id="PS51831"/>
    </source>
</evidence>
<feature type="domain" description="HD" evidence="1">
    <location>
        <begin position="18"/>
        <end position="137"/>
    </location>
</feature>
<dbReference type="InterPro" id="IPR006674">
    <property type="entry name" value="HD_domain"/>
</dbReference>
<dbReference type="RefSeq" id="WP_189074149.1">
    <property type="nucleotide sequence ID" value="NZ_BMQN01000011.1"/>
</dbReference>
<dbReference type="InterPro" id="IPR037522">
    <property type="entry name" value="HD_GYP_dom"/>
</dbReference>
<feature type="domain" description="HD-GYP" evidence="2">
    <location>
        <begin position="1"/>
        <end position="182"/>
    </location>
</feature>
<dbReference type="InterPro" id="IPR006675">
    <property type="entry name" value="HDIG_dom"/>
</dbReference>
<accession>A0ABQ2S9Q9</accession>
<dbReference type="CDD" id="cd00077">
    <property type="entry name" value="HDc"/>
    <property type="match status" value="1"/>
</dbReference>
<name>A0ABQ2S9Q9_9DEIO</name>
<proteinExistence type="predicted"/>
<dbReference type="PROSITE" id="PS51832">
    <property type="entry name" value="HD_GYP"/>
    <property type="match status" value="1"/>
</dbReference>
<evidence type="ECO:0008006" key="5">
    <source>
        <dbReference type="Google" id="ProtNLM"/>
    </source>
</evidence>
<dbReference type="PANTHER" id="PTHR43155:SF2">
    <property type="entry name" value="CYCLIC DI-GMP PHOSPHODIESTERASE PA4108"/>
    <property type="match status" value="1"/>
</dbReference>
<dbReference type="EMBL" id="BMQN01000011">
    <property type="protein sequence ID" value="GGS02715.1"/>
    <property type="molecule type" value="Genomic_DNA"/>
</dbReference>
<dbReference type="Proteomes" id="UP000644548">
    <property type="component" value="Unassembled WGS sequence"/>
</dbReference>
<dbReference type="NCBIfam" id="TIGR00277">
    <property type="entry name" value="HDIG"/>
    <property type="match status" value="1"/>
</dbReference>
<evidence type="ECO:0000313" key="3">
    <source>
        <dbReference type="EMBL" id="GGS02715.1"/>
    </source>
</evidence>
<dbReference type="SUPFAM" id="SSF109604">
    <property type="entry name" value="HD-domain/PDEase-like"/>
    <property type="match status" value="1"/>
</dbReference>